<sequence length="453" mass="50853">MRFTEDKIENLSQAISDEQFCGTYLKSERQVFRPLRNEFNLAQTSQRQLIQTPDPTEVDALQESNLQNWSVLSDSLFDVFKTSSRDVELASWMLTAQIIIDPSINTASHFSSWFKFLVEDHWPVLHPILPDGKIKASDDFAKQKEIAEFKLKAFVQLVGESEDSSLLYSPLLMLPLISDLDYSRYLSEERKGNLAEVRQTYQSIAMSNRSQVSTLVNNLASLRTNLAGIEAVVKKHCQEFLLPAPSFQFVLGLLGKLLHVVEYISAIKPESDAQTAPVNEATQVEEATMPNNNDGADTAMTIVNSDSVAVVASAQTVTPVSFTTVANAQVQNRDQAFYQMRELAEFFKKTEPHSPVSYLLEKAIRWGYLSLPELMSELLSDQQDTINRVFNLSGLDEDGQTHLPERQKVQPSATVMTAVTPVPVEPSSPVVQEEPEKEQQKEQEVTSNSDSLW</sequence>
<dbReference type="InterPro" id="IPR017740">
    <property type="entry name" value="TssA-like"/>
</dbReference>
<evidence type="ECO:0000313" key="6">
    <source>
        <dbReference type="Proteomes" id="UP001170624"/>
    </source>
</evidence>
<evidence type="ECO:0000313" key="4">
    <source>
        <dbReference type="EMBL" id="OZS44096.1"/>
    </source>
</evidence>
<dbReference type="EMBL" id="NOIF01000050">
    <property type="protein sequence ID" value="OZS44096.1"/>
    <property type="molecule type" value="Genomic_DNA"/>
</dbReference>
<keyword evidence="5" id="KW-1185">Reference proteome</keyword>
<dbReference type="RefSeq" id="WP_094956985.1">
    <property type="nucleotide sequence ID" value="NZ_AP024850.1"/>
</dbReference>
<reference evidence="4 5" key="1">
    <citation type="journal article" date="2016" name="Antonie Van Leeuwenhoek">
        <title>Photobacterium sanguinicancri sp. nov. isolated from marine animals.</title>
        <authorList>
            <person name="Gomez-Gil B."/>
            <person name="Roque A."/>
            <person name="Rotllant G."/>
            <person name="Romalde J.L."/>
            <person name="Doce A."/>
            <person name="Eggermont M."/>
            <person name="Defoirdt T."/>
        </authorList>
    </citation>
    <scope>NUCLEOTIDE SEQUENCE [LARGE SCALE GENOMIC DNA]</scope>
    <source>
        <strain evidence="4 5">CAIM 1827</strain>
    </source>
</reference>
<feature type="compositionally biased region" description="Low complexity" evidence="1">
    <location>
        <begin position="411"/>
        <end position="432"/>
    </location>
</feature>
<evidence type="ECO:0000313" key="5">
    <source>
        <dbReference type="Proteomes" id="UP000215999"/>
    </source>
</evidence>
<feature type="region of interest" description="Disordered" evidence="1">
    <location>
        <begin position="406"/>
        <end position="453"/>
    </location>
</feature>
<dbReference type="InterPro" id="IPR010657">
    <property type="entry name" value="ImpA_N"/>
</dbReference>
<gene>
    <name evidence="4" type="ORF">ASV53_09970</name>
    <name evidence="3" type="ORF">Q4568_12600</name>
</gene>
<evidence type="ECO:0000259" key="2">
    <source>
        <dbReference type="Pfam" id="PF06812"/>
    </source>
</evidence>
<comment type="caution">
    <text evidence="3">The sequence shown here is derived from an EMBL/GenBank/DDBJ whole genome shotgun (WGS) entry which is preliminary data.</text>
</comment>
<proteinExistence type="predicted"/>
<dbReference type="Proteomes" id="UP000215999">
    <property type="component" value="Unassembled WGS sequence"/>
</dbReference>
<dbReference type="PANTHER" id="PTHR37951:SF1">
    <property type="entry name" value="TYPE VI SECRETION SYSTEM COMPONENT TSSA1"/>
    <property type="match status" value="1"/>
</dbReference>
<accession>A0AAW7Y935</accession>
<feature type="domain" description="ImpA N-terminal" evidence="2">
    <location>
        <begin position="13"/>
        <end position="135"/>
    </location>
</feature>
<name>A0AAW7Y935_9GAMM</name>
<reference evidence="3" key="3">
    <citation type="submission" date="2023-07" db="EMBL/GenBank/DDBJ databases">
        <title>Genome content predicts the carbon catabolic preferences of heterotrophic bacteria.</title>
        <authorList>
            <person name="Gralka M."/>
        </authorList>
    </citation>
    <scope>NUCLEOTIDE SEQUENCE</scope>
    <source>
        <strain evidence="3">G2M05</strain>
    </source>
</reference>
<protein>
    <submittedName>
        <fullName evidence="3">Type VI secretion system ImpA family N-terminal domain-containing protein</fullName>
    </submittedName>
</protein>
<dbReference type="PANTHER" id="PTHR37951">
    <property type="entry name" value="CYTOPLASMIC PROTEIN-RELATED"/>
    <property type="match status" value="1"/>
</dbReference>
<reference evidence="4" key="2">
    <citation type="submission" date="2017-07" db="EMBL/GenBank/DDBJ databases">
        <authorList>
            <person name="Gomez-Gil B."/>
            <person name="Enciso-Ibarra K."/>
        </authorList>
    </citation>
    <scope>NUCLEOTIDE SEQUENCE</scope>
    <source>
        <strain evidence="4">CAIM 1827</strain>
    </source>
</reference>
<dbReference type="EMBL" id="JAUOPU010000012">
    <property type="protein sequence ID" value="MDO6543378.1"/>
    <property type="molecule type" value="Genomic_DNA"/>
</dbReference>
<dbReference type="AlphaFoldDB" id="A0AAW7Y935"/>
<evidence type="ECO:0000256" key="1">
    <source>
        <dbReference type="SAM" id="MobiDB-lite"/>
    </source>
</evidence>
<organism evidence="3 6">
    <name type="scientific">Photobacterium sanguinicancri</name>
    <dbReference type="NCBI Taxonomy" id="875932"/>
    <lineage>
        <taxon>Bacteria</taxon>
        <taxon>Pseudomonadati</taxon>
        <taxon>Pseudomonadota</taxon>
        <taxon>Gammaproteobacteria</taxon>
        <taxon>Vibrionales</taxon>
        <taxon>Vibrionaceae</taxon>
        <taxon>Photobacterium</taxon>
    </lineage>
</organism>
<evidence type="ECO:0000313" key="3">
    <source>
        <dbReference type="EMBL" id="MDO6543378.1"/>
    </source>
</evidence>
<dbReference type="Pfam" id="PF06812">
    <property type="entry name" value="ImpA_N"/>
    <property type="match status" value="1"/>
</dbReference>
<dbReference type="Proteomes" id="UP001170624">
    <property type="component" value="Unassembled WGS sequence"/>
</dbReference>